<proteinExistence type="predicted"/>
<protein>
    <submittedName>
        <fullName evidence="2">C3H1-type domain-containing protein</fullName>
    </submittedName>
</protein>
<accession>A0AC35GE50</accession>
<dbReference type="WBParaSite" id="PS1159_v2.g4153.t1">
    <property type="protein sequence ID" value="PS1159_v2.g4153.t1"/>
    <property type="gene ID" value="PS1159_v2.g4153"/>
</dbReference>
<sequence>QQQQFQRKFHNQFQLPRPTPLCFPPSFATTSAFNHSSLMIPKKNVTSENESVTKEETPREIFFKTLSSSLKEANKFYSKKTTSWKNPFLYKTHLCENFCNRQYCRFGVNCWYAHGSHELRYIPDSNELPDADFITQYLSFLGLPSQTLEQIIQNAYYVANLLTSSESPWFSLSKSSFPDLPSINSASNSQNSDIPSEPINIPIISKSKRDKFYSSYISNGGGGWAIN</sequence>
<name>A0AC35GE50_9BILA</name>
<evidence type="ECO:0000313" key="2">
    <source>
        <dbReference type="WBParaSite" id="PS1159_v2.g4153.t1"/>
    </source>
</evidence>
<evidence type="ECO:0000313" key="1">
    <source>
        <dbReference type="Proteomes" id="UP000887580"/>
    </source>
</evidence>
<reference evidence="2" key="1">
    <citation type="submission" date="2022-11" db="UniProtKB">
        <authorList>
            <consortium name="WormBaseParasite"/>
        </authorList>
    </citation>
    <scope>IDENTIFICATION</scope>
</reference>
<organism evidence="1 2">
    <name type="scientific">Panagrolaimus sp. PS1159</name>
    <dbReference type="NCBI Taxonomy" id="55785"/>
    <lineage>
        <taxon>Eukaryota</taxon>
        <taxon>Metazoa</taxon>
        <taxon>Ecdysozoa</taxon>
        <taxon>Nematoda</taxon>
        <taxon>Chromadorea</taxon>
        <taxon>Rhabditida</taxon>
        <taxon>Tylenchina</taxon>
        <taxon>Panagrolaimomorpha</taxon>
        <taxon>Panagrolaimoidea</taxon>
        <taxon>Panagrolaimidae</taxon>
        <taxon>Panagrolaimus</taxon>
    </lineage>
</organism>
<dbReference type="Proteomes" id="UP000887580">
    <property type="component" value="Unplaced"/>
</dbReference>